<dbReference type="GO" id="GO:0008289">
    <property type="term" value="F:lipid binding"/>
    <property type="evidence" value="ECO:0007669"/>
    <property type="project" value="InterPro"/>
</dbReference>
<reference evidence="2" key="2">
    <citation type="submission" date="2015-08" db="UniProtKB">
        <authorList>
            <consortium name="WormBaseParasite"/>
        </authorList>
    </citation>
    <scope>IDENTIFICATION</scope>
</reference>
<accession>A0A0K0FRD0</accession>
<dbReference type="AlphaFoldDB" id="A0A0K0FRD0"/>
<dbReference type="InterPro" id="IPR017943">
    <property type="entry name" value="Bactericidal_perm-incr_a/b_dom"/>
</dbReference>
<sequence>MNASDAINYLNKAIVCSAEFLKFWAVKFILFNVESILETKQWIEFVQKNSEFISEIDKNGNVNRNTIPGKQIQFSSVGLSYVAGVAIDYINSAIAKVNIPDIEGEYQEKCQLIIKLKLRKGLFITFVDASVGISPLNANFGVFVIKFHRSLLDDIIELFRKEIEKHFKEKIEIICQVIERVESDQGVLYIMKDQNDPKIPKPNNVIHPYNTNKYLCIIPNRYSRWF</sequence>
<proteinExistence type="predicted"/>
<protein>
    <submittedName>
        <fullName evidence="2">Uncharacterized protein</fullName>
    </submittedName>
</protein>
<dbReference type="Proteomes" id="UP000035680">
    <property type="component" value="Unassembled WGS sequence"/>
</dbReference>
<reference evidence="1" key="1">
    <citation type="submission" date="2014-07" db="EMBL/GenBank/DDBJ databases">
        <authorList>
            <person name="Martin A.A"/>
            <person name="De Silva N."/>
        </authorList>
    </citation>
    <scope>NUCLEOTIDE SEQUENCE</scope>
</reference>
<dbReference type="SUPFAM" id="SSF55394">
    <property type="entry name" value="Bactericidal permeability-increasing protein, BPI"/>
    <property type="match status" value="1"/>
</dbReference>
<evidence type="ECO:0000313" key="1">
    <source>
        <dbReference type="Proteomes" id="UP000035680"/>
    </source>
</evidence>
<name>A0A0K0FRD0_STRVS</name>
<dbReference type="WBParaSite" id="SVE_1245900.1">
    <property type="protein sequence ID" value="SVE_1245900.1"/>
    <property type="gene ID" value="SVE_1245900"/>
</dbReference>
<organism evidence="1 2">
    <name type="scientific">Strongyloides venezuelensis</name>
    <name type="common">Threadworm</name>
    <dbReference type="NCBI Taxonomy" id="75913"/>
    <lineage>
        <taxon>Eukaryota</taxon>
        <taxon>Metazoa</taxon>
        <taxon>Ecdysozoa</taxon>
        <taxon>Nematoda</taxon>
        <taxon>Chromadorea</taxon>
        <taxon>Rhabditida</taxon>
        <taxon>Tylenchina</taxon>
        <taxon>Panagrolaimomorpha</taxon>
        <taxon>Strongyloidoidea</taxon>
        <taxon>Strongyloididae</taxon>
        <taxon>Strongyloides</taxon>
    </lineage>
</organism>
<keyword evidence="1" id="KW-1185">Reference proteome</keyword>
<evidence type="ECO:0000313" key="2">
    <source>
        <dbReference type="WBParaSite" id="SVE_1245900.1"/>
    </source>
</evidence>
<dbReference type="STRING" id="75913.A0A0K0FRD0"/>